<dbReference type="Pfam" id="PF22479">
    <property type="entry name" value="Pam3_gp18"/>
    <property type="match status" value="1"/>
</dbReference>
<gene>
    <name evidence="2" type="ORF">NCTC8502_01491</name>
</gene>
<evidence type="ECO:0000259" key="1">
    <source>
        <dbReference type="Pfam" id="PF22479"/>
    </source>
</evidence>
<accession>A0ABY1VUX0</accession>
<feature type="domain" description="Cyanophage baseplate Pam3 plug gp18" evidence="1">
    <location>
        <begin position="5"/>
        <end position="103"/>
    </location>
</feature>
<dbReference type="EMBL" id="LS483429">
    <property type="protein sequence ID" value="SQH37785.1"/>
    <property type="molecule type" value="Genomic_DNA"/>
</dbReference>
<evidence type="ECO:0000313" key="3">
    <source>
        <dbReference type="Proteomes" id="UP000249400"/>
    </source>
</evidence>
<name>A0ABY1VUX0_HAEAE</name>
<reference evidence="2 3" key="1">
    <citation type="submission" date="2018-06" db="EMBL/GenBank/DDBJ databases">
        <authorList>
            <consortium name="Pathogen Informatics"/>
            <person name="Doyle S."/>
        </authorList>
    </citation>
    <scope>NUCLEOTIDE SEQUENCE [LARGE SCALE GENOMIC DNA]</scope>
    <source>
        <strain evidence="2 3">NCTC8502</strain>
    </source>
</reference>
<dbReference type="Proteomes" id="UP000249400">
    <property type="component" value="Chromosome 1"/>
</dbReference>
<dbReference type="InterPro" id="IPR054252">
    <property type="entry name" value="Pam3_gp18"/>
</dbReference>
<proteinExistence type="predicted"/>
<keyword evidence="3" id="KW-1185">Reference proteome</keyword>
<organism evidence="2 3">
    <name type="scientific">Haemophilus aegyptius</name>
    <dbReference type="NCBI Taxonomy" id="197575"/>
    <lineage>
        <taxon>Bacteria</taxon>
        <taxon>Pseudomonadati</taxon>
        <taxon>Pseudomonadota</taxon>
        <taxon>Gammaproteobacteria</taxon>
        <taxon>Pasteurellales</taxon>
        <taxon>Pasteurellaceae</taxon>
        <taxon>Haemophilus</taxon>
    </lineage>
</organism>
<protein>
    <recommendedName>
        <fullName evidence="1">Cyanophage baseplate Pam3 plug gp18 domain-containing protein</fullName>
    </recommendedName>
</protein>
<sequence>MVRRMLKIPLTQHPYQEQTFEFNGIKIRLTLRFNSIGQFWAMDVFEPVNQKQICRGHALACGVPLLARTTQPYFFYLDDESGAELDPMSMEDLGTRCFLYIGEKSS</sequence>
<evidence type="ECO:0000313" key="2">
    <source>
        <dbReference type="EMBL" id="SQH37785.1"/>
    </source>
</evidence>